<dbReference type="GO" id="GO:0009927">
    <property type="term" value="F:histidine phosphotransfer kinase activity"/>
    <property type="evidence" value="ECO:0007669"/>
    <property type="project" value="TreeGrafter"/>
</dbReference>
<evidence type="ECO:0000313" key="10">
    <source>
        <dbReference type="Proteomes" id="UP000002318"/>
    </source>
</evidence>
<dbReference type="Pfam" id="PF00512">
    <property type="entry name" value="HisKA"/>
    <property type="match status" value="1"/>
</dbReference>
<name>E1R6D4_SEDSS</name>
<dbReference type="EC" id="2.7.13.3" evidence="2"/>
<evidence type="ECO:0000256" key="5">
    <source>
        <dbReference type="ARBA" id="ARBA00022777"/>
    </source>
</evidence>
<dbReference type="CDD" id="cd17534">
    <property type="entry name" value="REC_DC-like"/>
    <property type="match status" value="1"/>
</dbReference>
<feature type="modified residue" description="4-aspartylphosphate" evidence="6">
    <location>
        <position position="60"/>
    </location>
</feature>
<dbReference type="PROSITE" id="PS50110">
    <property type="entry name" value="RESPONSE_REGULATORY"/>
    <property type="match status" value="1"/>
</dbReference>
<feature type="domain" description="Response regulatory" evidence="8">
    <location>
        <begin position="10"/>
        <end position="125"/>
    </location>
</feature>
<keyword evidence="5 9" id="KW-0418">Kinase</keyword>
<dbReference type="Gene3D" id="3.30.565.10">
    <property type="entry name" value="Histidine kinase-like ATPase, C-terminal domain"/>
    <property type="match status" value="1"/>
</dbReference>
<evidence type="ECO:0000259" key="7">
    <source>
        <dbReference type="PROSITE" id="PS50109"/>
    </source>
</evidence>
<dbReference type="AlphaFoldDB" id="E1R6D4"/>
<keyword evidence="10" id="KW-1185">Reference proteome</keyword>
<dbReference type="SUPFAM" id="SSF47384">
    <property type="entry name" value="Homodimeric domain of signal transducing histidine kinase"/>
    <property type="match status" value="1"/>
</dbReference>
<dbReference type="Gene3D" id="3.40.50.2300">
    <property type="match status" value="1"/>
</dbReference>
<evidence type="ECO:0000256" key="1">
    <source>
        <dbReference type="ARBA" id="ARBA00000085"/>
    </source>
</evidence>
<organism evidence="9 10">
    <name type="scientific">Sediminispirochaeta smaragdinae (strain DSM 11293 / JCM 15392 / SEBR 4228)</name>
    <name type="common">Spirochaeta smaragdinae</name>
    <dbReference type="NCBI Taxonomy" id="573413"/>
    <lineage>
        <taxon>Bacteria</taxon>
        <taxon>Pseudomonadati</taxon>
        <taxon>Spirochaetota</taxon>
        <taxon>Spirochaetia</taxon>
        <taxon>Spirochaetales</taxon>
        <taxon>Spirochaetaceae</taxon>
        <taxon>Sediminispirochaeta</taxon>
    </lineage>
</organism>
<dbReference type="InterPro" id="IPR036890">
    <property type="entry name" value="HATPase_C_sf"/>
</dbReference>
<gene>
    <name evidence="9" type="ordered locus">Spirs_1826</name>
</gene>
<dbReference type="SMART" id="SM00387">
    <property type="entry name" value="HATPase_c"/>
    <property type="match status" value="1"/>
</dbReference>
<dbReference type="InterPro" id="IPR011006">
    <property type="entry name" value="CheY-like_superfamily"/>
</dbReference>
<dbReference type="PANTHER" id="PTHR43047">
    <property type="entry name" value="TWO-COMPONENT HISTIDINE PROTEIN KINASE"/>
    <property type="match status" value="1"/>
</dbReference>
<dbReference type="SUPFAM" id="SSF55874">
    <property type="entry name" value="ATPase domain of HSP90 chaperone/DNA topoisomerase II/histidine kinase"/>
    <property type="match status" value="1"/>
</dbReference>
<dbReference type="SMART" id="SM00388">
    <property type="entry name" value="HisKA"/>
    <property type="match status" value="1"/>
</dbReference>
<dbReference type="eggNOG" id="COG2205">
    <property type="taxonomic scope" value="Bacteria"/>
</dbReference>
<dbReference type="CDD" id="cd16922">
    <property type="entry name" value="HATPase_EvgS-ArcB-TorS-like"/>
    <property type="match status" value="1"/>
</dbReference>
<dbReference type="Gene3D" id="1.10.287.130">
    <property type="match status" value="1"/>
</dbReference>
<sequence length="475" mass="53030">MHETEQKAPSILVVEDESIVAMDMERRLRGLGYHVVGRVLTGKDAVQQDELLHPDIVLMDIHLKGDMDGIEASTYIHSKRDVPIIYITAYSDDKTLERAKATQPYGYILKPFQEREIHSVIEMALYKHHAEAELKRAKREAEEGLRARNEFLANMSHEFRTPINSILGMATLAKERSDSSEVGEYLDLLIESGKGLLDMVSSVLDYAKIESDRLKLVMSNLNVSSMVKKIRERFAYQISQSDVDFSITVAPGVPKLLWCDEEKYYQIILNLVSNALKFTSRGEVSVTISAGEKIDQAGGSLLLKVVDTGVGIAKDQQDHIFRAFTQVDGSATRTFGGTGLGLTIVKQFVDQVGGSIELTSDTGKGTEVVVNLPVRISTGAEHRIRHDEGSTFPDTPINMSDFAEHCRRLLKEQAYEQIEHEADVIKNHFAKLGYGKVVDDLLRVILGTRKRSEKSVLRALILLDEDTGQSAEREV</sequence>
<proteinExistence type="predicted"/>
<protein>
    <recommendedName>
        <fullName evidence="2">histidine kinase</fullName>
        <ecNumber evidence="2">2.7.13.3</ecNumber>
    </recommendedName>
</protein>
<dbReference type="FunFam" id="3.30.565.10:FF:000010">
    <property type="entry name" value="Sensor histidine kinase RcsC"/>
    <property type="match status" value="1"/>
</dbReference>
<dbReference type="Proteomes" id="UP000002318">
    <property type="component" value="Chromosome"/>
</dbReference>
<dbReference type="OrthoDB" id="370911at2"/>
<evidence type="ECO:0000313" key="9">
    <source>
        <dbReference type="EMBL" id="ADK80952.1"/>
    </source>
</evidence>
<dbReference type="InterPro" id="IPR003594">
    <property type="entry name" value="HATPase_dom"/>
</dbReference>
<keyword evidence="3 6" id="KW-0597">Phosphoprotein</keyword>
<dbReference type="SMART" id="SM00448">
    <property type="entry name" value="REC"/>
    <property type="match status" value="1"/>
</dbReference>
<reference evidence="9 10" key="1">
    <citation type="journal article" date="2010" name="Stand. Genomic Sci.">
        <title>Complete genome sequence of Spirochaeta smaragdinae type strain (SEBR 4228).</title>
        <authorList>
            <person name="Mavromatis K."/>
            <person name="Yasawong M."/>
            <person name="Chertkov O."/>
            <person name="Lapidus A."/>
            <person name="Lucas S."/>
            <person name="Nolan M."/>
            <person name="Del Rio T.G."/>
            <person name="Tice H."/>
            <person name="Cheng J.F."/>
            <person name="Pitluck S."/>
            <person name="Liolios K."/>
            <person name="Ivanova N."/>
            <person name="Tapia R."/>
            <person name="Han C."/>
            <person name="Bruce D."/>
            <person name="Goodwin L."/>
            <person name="Pati A."/>
            <person name="Chen A."/>
            <person name="Palaniappan K."/>
            <person name="Land M."/>
            <person name="Hauser L."/>
            <person name="Chang Y.J."/>
            <person name="Jeffries C.D."/>
            <person name="Detter J.C."/>
            <person name="Rohde M."/>
            <person name="Brambilla E."/>
            <person name="Spring S."/>
            <person name="Goker M."/>
            <person name="Sikorski J."/>
            <person name="Woyke T."/>
            <person name="Bristow J."/>
            <person name="Eisen J.A."/>
            <person name="Markowitz V."/>
            <person name="Hugenholtz P."/>
            <person name="Klenk H.P."/>
            <person name="Kyrpides N.C."/>
        </authorList>
    </citation>
    <scope>NUCLEOTIDE SEQUENCE [LARGE SCALE GENOMIC DNA]</scope>
    <source>
        <strain evidence="10">DSM 11293 / JCM 15392 / SEBR 4228</strain>
    </source>
</reference>
<evidence type="ECO:0000259" key="8">
    <source>
        <dbReference type="PROSITE" id="PS50110"/>
    </source>
</evidence>
<dbReference type="InterPro" id="IPR036097">
    <property type="entry name" value="HisK_dim/P_sf"/>
</dbReference>
<dbReference type="GO" id="GO:0000155">
    <property type="term" value="F:phosphorelay sensor kinase activity"/>
    <property type="evidence" value="ECO:0007669"/>
    <property type="project" value="InterPro"/>
</dbReference>
<dbReference type="PROSITE" id="PS50109">
    <property type="entry name" value="HIS_KIN"/>
    <property type="match status" value="1"/>
</dbReference>
<dbReference type="STRING" id="573413.Spirs_1826"/>
<dbReference type="InterPro" id="IPR003661">
    <property type="entry name" value="HisK_dim/P_dom"/>
</dbReference>
<dbReference type="SUPFAM" id="SSF52172">
    <property type="entry name" value="CheY-like"/>
    <property type="match status" value="1"/>
</dbReference>
<dbReference type="KEGG" id="ssm:Spirs_1826"/>
<dbReference type="PRINTS" id="PR00344">
    <property type="entry name" value="BCTRLSENSOR"/>
</dbReference>
<dbReference type="InterPro" id="IPR001789">
    <property type="entry name" value="Sig_transdc_resp-reg_receiver"/>
</dbReference>
<dbReference type="RefSeq" id="WP_013254416.1">
    <property type="nucleotide sequence ID" value="NC_014364.1"/>
</dbReference>
<feature type="domain" description="Histidine kinase" evidence="7">
    <location>
        <begin position="154"/>
        <end position="376"/>
    </location>
</feature>
<dbReference type="GO" id="GO:0005886">
    <property type="term" value="C:plasma membrane"/>
    <property type="evidence" value="ECO:0007669"/>
    <property type="project" value="TreeGrafter"/>
</dbReference>
<evidence type="ECO:0000256" key="3">
    <source>
        <dbReference type="ARBA" id="ARBA00022553"/>
    </source>
</evidence>
<evidence type="ECO:0000256" key="4">
    <source>
        <dbReference type="ARBA" id="ARBA00022679"/>
    </source>
</evidence>
<dbReference type="InterPro" id="IPR005467">
    <property type="entry name" value="His_kinase_dom"/>
</dbReference>
<dbReference type="InterPro" id="IPR004358">
    <property type="entry name" value="Sig_transdc_His_kin-like_C"/>
</dbReference>
<accession>E1R6D4</accession>
<evidence type="ECO:0000256" key="6">
    <source>
        <dbReference type="PROSITE-ProRule" id="PRU00169"/>
    </source>
</evidence>
<dbReference type="EMBL" id="CP002116">
    <property type="protein sequence ID" value="ADK80952.1"/>
    <property type="molecule type" value="Genomic_DNA"/>
</dbReference>
<dbReference type="Pfam" id="PF02518">
    <property type="entry name" value="HATPase_c"/>
    <property type="match status" value="1"/>
</dbReference>
<dbReference type="eggNOG" id="COG0784">
    <property type="taxonomic scope" value="Bacteria"/>
</dbReference>
<dbReference type="PANTHER" id="PTHR43047:SF72">
    <property type="entry name" value="OSMOSENSING HISTIDINE PROTEIN KINASE SLN1"/>
    <property type="match status" value="1"/>
</dbReference>
<dbReference type="CDD" id="cd00082">
    <property type="entry name" value="HisKA"/>
    <property type="match status" value="1"/>
</dbReference>
<dbReference type="Pfam" id="PF00072">
    <property type="entry name" value="Response_reg"/>
    <property type="match status" value="1"/>
</dbReference>
<comment type="catalytic activity">
    <reaction evidence="1">
        <text>ATP + protein L-histidine = ADP + protein N-phospho-L-histidine.</text>
        <dbReference type="EC" id="2.7.13.3"/>
    </reaction>
</comment>
<dbReference type="HOGENOM" id="CLU_000445_114_72_12"/>
<keyword evidence="4" id="KW-0808">Transferase</keyword>
<evidence type="ECO:0000256" key="2">
    <source>
        <dbReference type="ARBA" id="ARBA00012438"/>
    </source>
</evidence>